<dbReference type="Proteomes" id="UP000620147">
    <property type="component" value="Unassembled WGS sequence"/>
</dbReference>
<evidence type="ECO:0008006" key="3">
    <source>
        <dbReference type="Google" id="ProtNLM"/>
    </source>
</evidence>
<accession>A0ABQ1DVZ0</accession>
<name>A0ABQ1DVZ0_9FIRM</name>
<organism evidence="1 2">
    <name type="scientific">Butyricicoccus faecihominis</name>
    <dbReference type="NCBI Taxonomy" id="1712515"/>
    <lineage>
        <taxon>Bacteria</taxon>
        <taxon>Bacillati</taxon>
        <taxon>Bacillota</taxon>
        <taxon>Clostridia</taxon>
        <taxon>Eubacteriales</taxon>
        <taxon>Butyricicoccaceae</taxon>
        <taxon>Butyricicoccus</taxon>
    </lineage>
</organism>
<proteinExistence type="predicted"/>
<sequence length="80" mass="8756">MSCVPFALWTNTADGATSSGKDKWILDEDAAQIVKRVFDLCIDGKGPEQISRILERNHVEIPALAEPMIAESTLGRKKTA</sequence>
<reference evidence="1 2" key="1">
    <citation type="submission" date="2020-06" db="EMBL/GenBank/DDBJ databases">
        <title>Characterization of fructooligosaccharide metabolism and fructooligosaccharide-degrading enzymes in human commensal butyrate producers.</title>
        <authorList>
            <person name="Tanno H."/>
            <person name="Fujii T."/>
            <person name="Hirano K."/>
            <person name="Maeno S."/>
            <person name="Tonozuka T."/>
            <person name="Sakamoto M."/>
            <person name="Ohkuma M."/>
            <person name="Tochio T."/>
            <person name="Endo A."/>
        </authorList>
    </citation>
    <scope>NUCLEOTIDE SEQUENCE [LARGE SCALE GENOMIC DNA]</scope>
    <source>
        <strain evidence="1 2">JCM 31056</strain>
    </source>
</reference>
<dbReference type="InterPro" id="IPR038109">
    <property type="entry name" value="DNA_bind_recomb_sf"/>
</dbReference>
<protein>
    <recommendedName>
        <fullName evidence="3">Recombinase domain-containing protein</fullName>
    </recommendedName>
</protein>
<keyword evidence="2" id="KW-1185">Reference proteome</keyword>
<evidence type="ECO:0000313" key="2">
    <source>
        <dbReference type="Proteomes" id="UP000620147"/>
    </source>
</evidence>
<comment type="caution">
    <text evidence="1">The sequence shown here is derived from an EMBL/GenBank/DDBJ whole genome shotgun (WGS) entry which is preliminary data.</text>
</comment>
<evidence type="ECO:0000313" key="1">
    <source>
        <dbReference type="EMBL" id="GFO86859.1"/>
    </source>
</evidence>
<dbReference type="EMBL" id="BLYJ01000001">
    <property type="protein sequence ID" value="GFO86859.1"/>
    <property type="molecule type" value="Genomic_DNA"/>
</dbReference>
<dbReference type="Gene3D" id="3.90.1750.20">
    <property type="entry name" value="Putative Large Serine Recombinase, Chain B, Domain 2"/>
    <property type="match status" value="1"/>
</dbReference>
<gene>
    <name evidence="1" type="ORF">BUFA31_00230</name>
</gene>